<evidence type="ECO:0000256" key="1">
    <source>
        <dbReference type="ARBA" id="ARBA00023098"/>
    </source>
</evidence>
<dbReference type="Gene3D" id="3.40.1090.10">
    <property type="entry name" value="Cytosolic phospholipase A2 catalytic domain"/>
    <property type="match status" value="2"/>
</dbReference>
<keyword evidence="1" id="KW-0443">Lipid metabolism</keyword>
<protein>
    <submittedName>
        <fullName evidence="4">Patatin-like phospholipase family protein</fullName>
    </submittedName>
</protein>
<proteinExistence type="predicted"/>
<feature type="domain" description="PNPLA" evidence="3">
    <location>
        <begin position="60"/>
        <end position="277"/>
    </location>
</feature>
<comment type="caution">
    <text evidence="2">Lacks conserved residue(s) required for the propagation of feature annotation.</text>
</comment>
<name>A0AA86T4R7_9BACT</name>
<dbReference type="RefSeq" id="WP_289268834.1">
    <property type="nucleotide sequence ID" value="NZ_OX365700.1"/>
</dbReference>
<evidence type="ECO:0000313" key="4">
    <source>
        <dbReference type="EMBL" id="CAI4032085.1"/>
    </source>
</evidence>
<dbReference type="Proteomes" id="UP001179121">
    <property type="component" value="Chromosome"/>
</dbReference>
<dbReference type="PROSITE" id="PS51635">
    <property type="entry name" value="PNPLA"/>
    <property type="match status" value="1"/>
</dbReference>
<dbReference type="EMBL" id="OX365700">
    <property type="protein sequence ID" value="CAI4032085.1"/>
    <property type="molecule type" value="Genomic_DNA"/>
</dbReference>
<evidence type="ECO:0000259" key="3">
    <source>
        <dbReference type="PROSITE" id="PS51635"/>
    </source>
</evidence>
<dbReference type="AlphaFoldDB" id="A0AA86T4R7"/>
<dbReference type="SUPFAM" id="SSF52151">
    <property type="entry name" value="FabD/lysophospholipase-like"/>
    <property type="match status" value="1"/>
</dbReference>
<accession>A0AA86T4R7</accession>
<dbReference type="InterPro" id="IPR016035">
    <property type="entry name" value="Acyl_Trfase/lysoPLipase"/>
</dbReference>
<organism evidence="4 5">
    <name type="scientific">Nitrospira tepida</name>
    <dbReference type="NCBI Taxonomy" id="2973512"/>
    <lineage>
        <taxon>Bacteria</taxon>
        <taxon>Pseudomonadati</taxon>
        <taxon>Nitrospirota</taxon>
        <taxon>Nitrospiria</taxon>
        <taxon>Nitrospirales</taxon>
        <taxon>Nitrospiraceae</taxon>
        <taxon>Nitrospira</taxon>
    </lineage>
</organism>
<sequence>MPSFSSLPKTSWVRITILAVILLFETGCAHYPVNPKLERYEPAHPSISSPNRSDELLLVVSFSGGGTRAAALAYGVLEAMARVEVPAPPRRPALPETRLTHRLFDEIDIVTGVSGGSVTAASLALRGERIFTDFRHQFLSRNVTWGLVGRLLNPINLWRLASVYFSRTDLEAEYFDDLLFHGATYKDLDSQRGPDLFIQATDIVDGHYFSFSRLQFGLICSDLSRFPLARAVAASASLPGPFTAITIRNYAGQCGYQEEPWMTEALGRRDITSRAYRLARQLRSYQDWEGKPYIHLVDGGISDNLGVRGYLDFLIASGDPSRAFKQRGIEHVKRVAFIIVNAETKRSTRYWSLLEETPGLDNISDVSFSAMINSYNFESMELLRRMVKGWSVHRQETAPDQEPIEFYAAEVAFSALSDYKEQETFLNFPTSFDLSEEQIDRLREVAARLLYQSEDFRRLVQDLGGKLPSSLLAPASMSPLPPQKSH</sequence>
<dbReference type="Pfam" id="PF01734">
    <property type="entry name" value="Patatin"/>
    <property type="match status" value="1"/>
</dbReference>
<dbReference type="KEGG" id="nti:DNFV4_02510"/>
<evidence type="ECO:0000313" key="5">
    <source>
        <dbReference type="Proteomes" id="UP001179121"/>
    </source>
</evidence>
<feature type="short sequence motif" description="GXSXG" evidence="2">
    <location>
        <begin position="112"/>
        <end position="116"/>
    </location>
</feature>
<dbReference type="InterPro" id="IPR002641">
    <property type="entry name" value="PNPLA_dom"/>
</dbReference>
<evidence type="ECO:0000256" key="2">
    <source>
        <dbReference type="PROSITE-ProRule" id="PRU01161"/>
    </source>
</evidence>
<dbReference type="GO" id="GO:0006629">
    <property type="term" value="P:lipid metabolic process"/>
    <property type="evidence" value="ECO:0007669"/>
    <property type="project" value="UniProtKB-KW"/>
</dbReference>
<gene>
    <name evidence="4" type="ORF">DNFV4_02510</name>
</gene>
<reference evidence="4" key="1">
    <citation type="submission" date="2022-10" db="EMBL/GenBank/DDBJ databases">
        <authorList>
            <person name="Koch H."/>
        </authorList>
    </citation>
    <scope>NUCLEOTIDE SEQUENCE</scope>
    <source>
        <strain evidence="4">DNF</strain>
    </source>
</reference>
<keyword evidence="5" id="KW-1185">Reference proteome</keyword>